<feature type="region of interest" description="Disordered" evidence="1">
    <location>
        <begin position="302"/>
        <end position="349"/>
    </location>
</feature>
<dbReference type="SUPFAM" id="SSF53098">
    <property type="entry name" value="Ribonuclease H-like"/>
    <property type="match status" value="1"/>
</dbReference>
<accession>A0A550CQD7</accession>
<name>A0A550CQD7_9AGAR</name>
<evidence type="ECO:0000259" key="2">
    <source>
        <dbReference type="SMART" id="SM00474"/>
    </source>
</evidence>
<gene>
    <name evidence="3" type="ORF">BD626DRAFT_484410</name>
</gene>
<comment type="caution">
    <text evidence="3">The sequence shown here is derived from an EMBL/GenBank/DDBJ whole genome shotgun (WGS) entry which is preliminary data.</text>
</comment>
<evidence type="ECO:0000256" key="1">
    <source>
        <dbReference type="SAM" id="MobiDB-lite"/>
    </source>
</evidence>
<dbReference type="InterPro" id="IPR002562">
    <property type="entry name" value="3'-5'_exonuclease_dom"/>
</dbReference>
<dbReference type="GO" id="GO:0003676">
    <property type="term" value="F:nucleic acid binding"/>
    <property type="evidence" value="ECO:0007669"/>
    <property type="project" value="InterPro"/>
</dbReference>
<dbReference type="OrthoDB" id="26838at2759"/>
<proteinExistence type="predicted"/>
<organism evidence="3 4">
    <name type="scientific">Schizophyllum amplum</name>
    <dbReference type="NCBI Taxonomy" id="97359"/>
    <lineage>
        <taxon>Eukaryota</taxon>
        <taxon>Fungi</taxon>
        <taxon>Dikarya</taxon>
        <taxon>Basidiomycota</taxon>
        <taxon>Agaricomycotina</taxon>
        <taxon>Agaricomycetes</taxon>
        <taxon>Agaricomycetidae</taxon>
        <taxon>Agaricales</taxon>
        <taxon>Schizophyllaceae</taxon>
        <taxon>Schizophyllum</taxon>
    </lineage>
</organism>
<dbReference type="PANTHER" id="PTHR43040">
    <property type="entry name" value="RIBONUCLEASE D"/>
    <property type="match status" value="1"/>
</dbReference>
<dbReference type="InterPro" id="IPR036397">
    <property type="entry name" value="RNaseH_sf"/>
</dbReference>
<dbReference type="PANTHER" id="PTHR43040:SF1">
    <property type="entry name" value="RIBONUCLEASE D"/>
    <property type="match status" value="1"/>
</dbReference>
<feature type="compositionally biased region" description="Gly residues" evidence="1">
    <location>
        <begin position="326"/>
        <end position="336"/>
    </location>
</feature>
<protein>
    <submittedName>
        <fullName evidence="3">Ribonuclease H-like domain-containing protein</fullName>
    </submittedName>
</protein>
<dbReference type="Proteomes" id="UP000320762">
    <property type="component" value="Unassembled WGS sequence"/>
</dbReference>
<reference evidence="3 4" key="1">
    <citation type="journal article" date="2019" name="New Phytol.">
        <title>Comparative genomics reveals unique wood-decay strategies and fruiting body development in the Schizophyllaceae.</title>
        <authorList>
            <person name="Almasi E."/>
            <person name="Sahu N."/>
            <person name="Krizsan K."/>
            <person name="Balint B."/>
            <person name="Kovacs G.M."/>
            <person name="Kiss B."/>
            <person name="Cseklye J."/>
            <person name="Drula E."/>
            <person name="Henrissat B."/>
            <person name="Nagy I."/>
            <person name="Chovatia M."/>
            <person name="Adam C."/>
            <person name="LaButti K."/>
            <person name="Lipzen A."/>
            <person name="Riley R."/>
            <person name="Grigoriev I.V."/>
            <person name="Nagy L.G."/>
        </authorList>
    </citation>
    <scope>NUCLEOTIDE SEQUENCE [LARGE SCALE GENOMIC DNA]</scope>
    <source>
        <strain evidence="3 4">NL-1724</strain>
    </source>
</reference>
<dbReference type="InterPro" id="IPR012337">
    <property type="entry name" value="RNaseH-like_sf"/>
</dbReference>
<dbReference type="STRING" id="97359.A0A550CQD7"/>
<dbReference type="GO" id="GO:0008408">
    <property type="term" value="F:3'-5' exonuclease activity"/>
    <property type="evidence" value="ECO:0007669"/>
    <property type="project" value="InterPro"/>
</dbReference>
<dbReference type="AlphaFoldDB" id="A0A550CQD7"/>
<feature type="compositionally biased region" description="Basic residues" evidence="1">
    <location>
        <begin position="313"/>
        <end position="323"/>
    </location>
</feature>
<sequence length="349" mass="39103">MAGPVRDSLVATEGQLVSLVNQLRLKNIFAFVTEGVELGSIGGALSAMSFRTLNKRSYLVDVLAFTPRQMQPLFDIIADESVTKLMWDGRMDASELLHGHAVELRGALDLQLADVDARRRRESFFKQKCRLRRRGLRMRKITKEGFKYVHRLNGLAGAAEEYGVIPPRQRTYEPVPQFDQSRWLQRPFTDVQIEYAAEDVRYIMALYHIFSKRRYIADEESLKLQTRAYHAIYRAGRRDKGNIYTMTSLMPLEILDLPTSQDGATSSCHGCRRDLTKKSFALASADKCFVCVALDKEQGRFPQPVNRDSARKGAVRGRGRGQRGARSGGVQGGTHHGLGVTNAVAPLAG</sequence>
<dbReference type="Pfam" id="PF01612">
    <property type="entry name" value="DNA_pol_A_exo1"/>
    <property type="match status" value="1"/>
</dbReference>
<dbReference type="Gene3D" id="3.30.420.10">
    <property type="entry name" value="Ribonuclease H-like superfamily/Ribonuclease H"/>
    <property type="match status" value="1"/>
</dbReference>
<feature type="domain" description="3'-5' exonuclease" evidence="2">
    <location>
        <begin position="7"/>
        <end position="215"/>
    </location>
</feature>
<dbReference type="EMBL" id="VDMD01000003">
    <property type="protein sequence ID" value="TRM66984.1"/>
    <property type="molecule type" value="Genomic_DNA"/>
</dbReference>
<keyword evidence="4" id="KW-1185">Reference proteome</keyword>
<dbReference type="GO" id="GO:0006139">
    <property type="term" value="P:nucleobase-containing compound metabolic process"/>
    <property type="evidence" value="ECO:0007669"/>
    <property type="project" value="InterPro"/>
</dbReference>
<evidence type="ECO:0000313" key="3">
    <source>
        <dbReference type="EMBL" id="TRM66984.1"/>
    </source>
</evidence>
<dbReference type="SMART" id="SM00474">
    <property type="entry name" value="35EXOc"/>
    <property type="match status" value="1"/>
</dbReference>
<evidence type="ECO:0000313" key="4">
    <source>
        <dbReference type="Proteomes" id="UP000320762"/>
    </source>
</evidence>